<dbReference type="PIRSF" id="PIRSF006078">
    <property type="entry name" value="GlxK"/>
    <property type="match status" value="1"/>
</dbReference>
<dbReference type="PANTHER" id="PTHR21599:SF0">
    <property type="entry name" value="GLYCERATE KINASE"/>
    <property type="match status" value="1"/>
</dbReference>
<accession>A0ABS1H941</accession>
<proteinExistence type="inferred from homology"/>
<comment type="similarity">
    <text evidence="1 4">Belongs to the glycerate kinase type-1 family.</text>
</comment>
<dbReference type="GO" id="GO:0016301">
    <property type="term" value="F:kinase activity"/>
    <property type="evidence" value="ECO:0007669"/>
    <property type="project" value="UniProtKB-KW"/>
</dbReference>
<organism evidence="5 6">
    <name type="scientific">Viridibacillus soli</name>
    <dbReference type="NCBI Taxonomy" id="2798301"/>
    <lineage>
        <taxon>Bacteria</taxon>
        <taxon>Bacillati</taxon>
        <taxon>Bacillota</taxon>
        <taxon>Bacilli</taxon>
        <taxon>Bacillales</taxon>
        <taxon>Caryophanaceae</taxon>
        <taxon>Viridibacillus</taxon>
    </lineage>
</organism>
<dbReference type="InterPro" id="IPR018197">
    <property type="entry name" value="Glycerate_kinase_RE-like"/>
</dbReference>
<dbReference type="Gene3D" id="3.90.1510.10">
    <property type="entry name" value="Glycerate kinase, domain 2"/>
    <property type="match status" value="1"/>
</dbReference>
<evidence type="ECO:0000256" key="4">
    <source>
        <dbReference type="PIRNR" id="PIRNR006078"/>
    </source>
</evidence>
<gene>
    <name evidence="5" type="ORF">JFL43_13915</name>
</gene>
<keyword evidence="3 4" id="KW-0418">Kinase</keyword>
<evidence type="ECO:0000313" key="6">
    <source>
        <dbReference type="Proteomes" id="UP000618943"/>
    </source>
</evidence>
<evidence type="ECO:0000256" key="2">
    <source>
        <dbReference type="ARBA" id="ARBA00022679"/>
    </source>
</evidence>
<dbReference type="SUPFAM" id="SSF110738">
    <property type="entry name" value="Glycerate kinase I"/>
    <property type="match status" value="1"/>
</dbReference>
<reference evidence="5 6" key="1">
    <citation type="submission" date="2020-12" db="EMBL/GenBank/DDBJ databases">
        <title>YIM B01967 draft genome.</title>
        <authorList>
            <person name="Yan X."/>
        </authorList>
    </citation>
    <scope>NUCLEOTIDE SEQUENCE [LARGE SCALE GENOMIC DNA]</scope>
    <source>
        <strain evidence="5 6">YIM B01967</strain>
    </source>
</reference>
<dbReference type="Proteomes" id="UP000618943">
    <property type="component" value="Unassembled WGS sequence"/>
</dbReference>
<sequence length="378" mass="39467">MKIVVSPDSFKGSLTATEAARAMAAAIQDINAEIETVLLPVADGGEGTLEPLVEATKGQIIIVQVHDPIGRPIEAEYGVLGDGETCVIEMAKASGLTLLTNDERNPLIASTYGTGELICHALDAGYRKFVIGIGGSATNDGGTGMLHALGMKFLNVNGYDLELGAGALSTLHGIDASAFDERIQACQFVIACDVDNPFVGTNGATAIFGPQKGVTPDMVQQIDDNLTVLANKIEAMTSVALQNKPGAGAAGGLGGAFLAYFPVVLKPGIEVVMTAIDFHGQIKGASLILTGEGKSDLQTLSGKAPIGIANAAKELQIPVVLISGYIDEGSRAQLSEHFLAMASVANEYITQQESIQHASIHLRKRTYEAVQNIIKKIL</sequence>
<dbReference type="Gene3D" id="3.40.50.10350">
    <property type="entry name" value="Glycerate kinase, domain 1"/>
    <property type="match status" value="1"/>
</dbReference>
<keyword evidence="6" id="KW-1185">Reference proteome</keyword>
<evidence type="ECO:0000256" key="3">
    <source>
        <dbReference type="ARBA" id="ARBA00022777"/>
    </source>
</evidence>
<dbReference type="InterPro" id="IPR004381">
    <property type="entry name" value="Glycerate_kinase"/>
</dbReference>
<dbReference type="PANTHER" id="PTHR21599">
    <property type="entry name" value="GLYCERATE KINASE"/>
    <property type="match status" value="1"/>
</dbReference>
<dbReference type="InterPro" id="IPR018193">
    <property type="entry name" value="Glyc_kinase_flavodox-like_fold"/>
</dbReference>
<evidence type="ECO:0000313" key="5">
    <source>
        <dbReference type="EMBL" id="MBK3495937.1"/>
    </source>
</evidence>
<keyword evidence="2 4" id="KW-0808">Transferase</keyword>
<protein>
    <submittedName>
        <fullName evidence="5">Glycerate kinase</fullName>
    </submittedName>
</protein>
<name>A0ABS1H941_9BACL</name>
<dbReference type="EMBL" id="JAEOAH010000022">
    <property type="protein sequence ID" value="MBK3495937.1"/>
    <property type="molecule type" value="Genomic_DNA"/>
</dbReference>
<dbReference type="InterPro" id="IPR036129">
    <property type="entry name" value="Glycerate_kinase_sf"/>
</dbReference>
<evidence type="ECO:0000256" key="1">
    <source>
        <dbReference type="ARBA" id="ARBA00006284"/>
    </source>
</evidence>
<dbReference type="NCBIfam" id="TIGR00045">
    <property type="entry name" value="glycerate kinase"/>
    <property type="match status" value="1"/>
</dbReference>
<comment type="caution">
    <text evidence="5">The sequence shown here is derived from an EMBL/GenBank/DDBJ whole genome shotgun (WGS) entry which is preliminary data.</text>
</comment>
<dbReference type="Pfam" id="PF02595">
    <property type="entry name" value="Gly_kinase"/>
    <property type="match status" value="1"/>
</dbReference>
<dbReference type="RefSeq" id="WP_200749504.1">
    <property type="nucleotide sequence ID" value="NZ_JAEOAH010000022.1"/>
</dbReference>